<comment type="function">
    <text evidence="4">Catalyzes the ATP-dependent conversion of 5-aminoimidazole ribonucleotide (AIR) and HCO(3)(-) to N5-carboxyaminoimidazole ribonucleotide (N5-CAIR).</text>
</comment>
<sequence>MTGAINHPDIIEPNGTIGILGGGQLARMLGTAAAELGLKCHIFCPDERAPAYDIAAQTTIASYTDEKALAAFAAAVDVITYEFENVPADSVAYLTSLGAKVRPGAKALETSQDRLVEKQFINEIGAKTAAFHPVDDLESLKTGLQNVGRPAILKTRRLGYDGKGQTRIKTAEADLSAAYEKAIAFAWEEVGAAPSILEGFVPFEREISVIGARTSEGDIQLYDPAENVHRDGILKTSTVPANITDATANNARAITTKMLQELDYVGVMGVEFFVLKDGSLIVNEYAPRVHNSGHWTQDACAISQFEQHIRAVAGWPLGDPRRHSNAVMENLIGNEAHNWRELANEPNTGLHLYGKREARAGRKMGHVTRITKS</sequence>
<keyword evidence="1 4" id="KW-0547">Nucleotide-binding</keyword>
<dbReference type="PANTHER" id="PTHR11609">
    <property type="entry name" value="PURINE BIOSYNTHESIS PROTEIN 6/7, PUR6/7"/>
    <property type="match status" value="1"/>
</dbReference>
<evidence type="ECO:0000313" key="8">
    <source>
        <dbReference type="Proteomes" id="UP001560685"/>
    </source>
</evidence>
<comment type="function">
    <text evidence="5">Catalyzes the ATP-dependent conversion of 5-aminoimidazole ribonucleotide (AIR) and HCO(3)- to N5-carboxyaminoimidazole ribonucleotide (N5-CAIR).</text>
</comment>
<dbReference type="SUPFAM" id="SSF56059">
    <property type="entry name" value="Glutathione synthetase ATP-binding domain-like"/>
    <property type="match status" value="1"/>
</dbReference>
<dbReference type="Pfam" id="PF02222">
    <property type="entry name" value="ATP-grasp"/>
    <property type="match status" value="1"/>
</dbReference>
<dbReference type="InterPro" id="IPR003135">
    <property type="entry name" value="ATP-grasp_carboxylate-amine"/>
</dbReference>
<dbReference type="NCBIfam" id="NF004679">
    <property type="entry name" value="PRK06019.1-5"/>
    <property type="match status" value="1"/>
</dbReference>
<comment type="pathway">
    <text evidence="4 5">Purine metabolism; IMP biosynthesis via de novo pathway; 5-amino-1-(5-phospho-D-ribosyl)imidazole-4-carboxylate from 5-amino-1-(5-phospho-D-ribosyl)imidazole (N5-CAIR route): step 1/2.</text>
</comment>
<dbReference type="InterPro" id="IPR005875">
    <property type="entry name" value="PurK"/>
</dbReference>
<dbReference type="InterPro" id="IPR013815">
    <property type="entry name" value="ATP_grasp_subdomain_1"/>
</dbReference>
<feature type="binding site" evidence="4">
    <location>
        <begin position="283"/>
        <end position="284"/>
    </location>
    <ligand>
        <name>ATP</name>
        <dbReference type="ChEBI" id="CHEBI:30616"/>
    </ligand>
</feature>
<dbReference type="PROSITE" id="PS50975">
    <property type="entry name" value="ATP_GRASP"/>
    <property type="match status" value="1"/>
</dbReference>
<keyword evidence="4 5" id="KW-0436">Ligase</keyword>
<dbReference type="NCBIfam" id="NF004675">
    <property type="entry name" value="PRK06019.1-1"/>
    <property type="match status" value="1"/>
</dbReference>
<reference evidence="7 8" key="1">
    <citation type="submission" date="2024-05" db="EMBL/GenBank/DDBJ databases">
        <title>Three bacterial strains, DH-69, EH-24, and ECK-19 isolated from coastal sediments.</title>
        <authorList>
            <person name="Ye Y.-Q."/>
            <person name="Du Z.-J."/>
        </authorList>
    </citation>
    <scope>NUCLEOTIDE SEQUENCE [LARGE SCALE GENOMIC DNA]</scope>
    <source>
        <strain evidence="7 8">ECK-19</strain>
    </source>
</reference>
<dbReference type="NCBIfam" id="NF004676">
    <property type="entry name" value="PRK06019.1-2"/>
    <property type="match status" value="1"/>
</dbReference>
<keyword evidence="2 4" id="KW-0658">Purine biosynthesis</keyword>
<evidence type="ECO:0000259" key="6">
    <source>
        <dbReference type="PROSITE" id="PS50975"/>
    </source>
</evidence>
<dbReference type="NCBIfam" id="TIGR01161">
    <property type="entry name" value="purK"/>
    <property type="match status" value="1"/>
</dbReference>
<comment type="catalytic activity">
    <reaction evidence="4 5">
        <text>5-amino-1-(5-phospho-beta-D-ribosyl)imidazole + hydrogencarbonate + ATP = 5-carboxyamino-1-(5-phospho-D-ribosyl)imidazole + ADP + phosphate + 2 H(+)</text>
        <dbReference type="Rhea" id="RHEA:19317"/>
        <dbReference type="ChEBI" id="CHEBI:15378"/>
        <dbReference type="ChEBI" id="CHEBI:17544"/>
        <dbReference type="ChEBI" id="CHEBI:30616"/>
        <dbReference type="ChEBI" id="CHEBI:43474"/>
        <dbReference type="ChEBI" id="CHEBI:58730"/>
        <dbReference type="ChEBI" id="CHEBI:137981"/>
        <dbReference type="ChEBI" id="CHEBI:456216"/>
        <dbReference type="EC" id="6.3.4.18"/>
    </reaction>
</comment>
<feature type="binding site" evidence="4">
    <location>
        <begin position="198"/>
        <end position="201"/>
    </location>
    <ligand>
        <name>ATP</name>
        <dbReference type="ChEBI" id="CHEBI:30616"/>
    </ligand>
</feature>
<feature type="binding site" evidence="4">
    <location>
        <position position="229"/>
    </location>
    <ligand>
        <name>ATP</name>
        <dbReference type="ChEBI" id="CHEBI:30616"/>
    </ligand>
</feature>
<proteinExistence type="inferred from homology"/>
<dbReference type="HAMAP" id="MF_01928">
    <property type="entry name" value="PurK"/>
    <property type="match status" value="1"/>
</dbReference>
<dbReference type="Gene3D" id="3.30.470.20">
    <property type="entry name" value="ATP-grasp fold, B domain"/>
    <property type="match status" value="1"/>
</dbReference>
<accession>A0ABV3Z8N4</accession>
<dbReference type="InterPro" id="IPR011054">
    <property type="entry name" value="Rudment_hybrid_motif"/>
</dbReference>
<keyword evidence="8" id="KW-1185">Reference proteome</keyword>
<dbReference type="Gene3D" id="3.30.1490.20">
    <property type="entry name" value="ATP-grasp fold, A domain"/>
    <property type="match status" value="1"/>
</dbReference>
<feature type="domain" description="ATP-grasp" evidence="6">
    <location>
        <begin position="118"/>
        <end position="313"/>
    </location>
</feature>
<dbReference type="EMBL" id="JBEHZE010000001">
    <property type="protein sequence ID" value="MEX6634394.1"/>
    <property type="molecule type" value="Genomic_DNA"/>
</dbReference>
<evidence type="ECO:0000313" key="7">
    <source>
        <dbReference type="EMBL" id="MEX6634394.1"/>
    </source>
</evidence>
<dbReference type="RefSeq" id="WP_369314380.1">
    <property type="nucleotide sequence ID" value="NZ_JBEHZE010000001.1"/>
</dbReference>
<feature type="binding site" evidence="4">
    <location>
        <position position="154"/>
    </location>
    <ligand>
        <name>ATP</name>
        <dbReference type="ChEBI" id="CHEBI:30616"/>
    </ligand>
</feature>
<dbReference type="Pfam" id="PF17769">
    <property type="entry name" value="PurK_C"/>
    <property type="match status" value="1"/>
</dbReference>
<dbReference type="Pfam" id="PF22660">
    <property type="entry name" value="RS_preATP-grasp-like"/>
    <property type="match status" value="1"/>
</dbReference>
<dbReference type="InterPro" id="IPR040686">
    <property type="entry name" value="PurK_C"/>
</dbReference>
<comment type="similarity">
    <text evidence="4 5">Belongs to the PurK/PurT family.</text>
</comment>
<dbReference type="SUPFAM" id="SSF52440">
    <property type="entry name" value="PreATP-grasp domain"/>
    <property type="match status" value="1"/>
</dbReference>
<evidence type="ECO:0000256" key="3">
    <source>
        <dbReference type="ARBA" id="ARBA00022840"/>
    </source>
</evidence>
<feature type="binding site" evidence="4">
    <location>
        <position position="114"/>
    </location>
    <ligand>
        <name>ATP</name>
        <dbReference type="ChEBI" id="CHEBI:30616"/>
    </ligand>
</feature>
<evidence type="ECO:0000256" key="4">
    <source>
        <dbReference type="HAMAP-Rule" id="MF_01928"/>
    </source>
</evidence>
<dbReference type="InterPro" id="IPR054350">
    <property type="entry name" value="PurT/PurK_preATP-grasp"/>
</dbReference>
<dbReference type="GO" id="GO:0034028">
    <property type="term" value="F:5-(carboxyamino)imidazole ribonucleotide synthase activity"/>
    <property type="evidence" value="ECO:0007669"/>
    <property type="project" value="UniProtKB-EC"/>
</dbReference>
<evidence type="ECO:0000256" key="1">
    <source>
        <dbReference type="ARBA" id="ARBA00022741"/>
    </source>
</evidence>
<name>A0ABV3Z8N4_9PROT</name>
<dbReference type="Proteomes" id="UP001560685">
    <property type="component" value="Unassembled WGS sequence"/>
</dbReference>
<keyword evidence="3 4" id="KW-0067">ATP-binding</keyword>
<dbReference type="InterPro" id="IPR016185">
    <property type="entry name" value="PreATP-grasp_dom_sf"/>
</dbReference>
<dbReference type="EC" id="6.3.4.18" evidence="4 5"/>
<evidence type="ECO:0000256" key="2">
    <source>
        <dbReference type="ARBA" id="ARBA00022755"/>
    </source>
</evidence>
<dbReference type="SUPFAM" id="SSF51246">
    <property type="entry name" value="Rudiment single hybrid motif"/>
    <property type="match status" value="1"/>
</dbReference>
<dbReference type="Gene3D" id="3.40.50.20">
    <property type="match status" value="1"/>
</dbReference>
<comment type="caution">
    <text evidence="7">The sequence shown here is derived from an EMBL/GenBank/DDBJ whole genome shotgun (WGS) entry which is preliminary data.</text>
</comment>
<organism evidence="7 8">
    <name type="scientific">Hyphococcus lacteus</name>
    <dbReference type="NCBI Taxonomy" id="3143536"/>
    <lineage>
        <taxon>Bacteria</taxon>
        <taxon>Pseudomonadati</taxon>
        <taxon>Pseudomonadota</taxon>
        <taxon>Alphaproteobacteria</taxon>
        <taxon>Parvularculales</taxon>
        <taxon>Parvularculaceae</taxon>
        <taxon>Hyphococcus</taxon>
    </lineage>
</organism>
<dbReference type="InterPro" id="IPR011761">
    <property type="entry name" value="ATP-grasp"/>
</dbReference>
<evidence type="ECO:0000256" key="5">
    <source>
        <dbReference type="RuleBase" id="RU361200"/>
    </source>
</evidence>
<feature type="binding site" evidence="4">
    <location>
        <begin position="159"/>
        <end position="165"/>
    </location>
    <ligand>
        <name>ATP</name>
        <dbReference type="ChEBI" id="CHEBI:30616"/>
    </ligand>
</feature>
<protein>
    <recommendedName>
        <fullName evidence="4 5">N5-carboxyaminoimidazole ribonucleotide synthase</fullName>
        <shortName evidence="4 5">N5-CAIR synthase</shortName>
        <ecNumber evidence="4 5">6.3.4.18</ecNumber>
    </recommendedName>
    <alternativeName>
        <fullName evidence="4 5">5-(carboxyamino)imidazole ribonucleotide synthetase</fullName>
    </alternativeName>
</protein>
<comment type="subunit">
    <text evidence="4 5">Homodimer.</text>
</comment>
<gene>
    <name evidence="4 5" type="primary">purK</name>
    <name evidence="7" type="ORF">ABFZ84_12635</name>
</gene>
<feature type="binding site" evidence="4">
    <location>
        <position position="206"/>
    </location>
    <ligand>
        <name>ATP</name>
        <dbReference type="ChEBI" id="CHEBI:30616"/>
    </ligand>
</feature>
<dbReference type="PANTHER" id="PTHR11609:SF5">
    <property type="entry name" value="PHOSPHORIBOSYLAMINOIMIDAZOLE CARBOXYLASE"/>
    <property type="match status" value="1"/>
</dbReference>